<evidence type="ECO:0000313" key="3">
    <source>
        <dbReference type="EMBL" id="MDH7452220.1"/>
    </source>
</evidence>
<dbReference type="PANTHER" id="PTHR42879">
    <property type="entry name" value="3-OXOACYL-(ACYL-CARRIER-PROTEIN) REDUCTASE"/>
    <property type="match status" value="1"/>
</dbReference>
<dbReference type="Gene3D" id="3.40.50.720">
    <property type="entry name" value="NAD(P)-binding Rossmann-like Domain"/>
    <property type="match status" value="1"/>
</dbReference>
<dbReference type="InterPro" id="IPR002347">
    <property type="entry name" value="SDR_fam"/>
</dbReference>
<dbReference type="SMART" id="SM00822">
    <property type="entry name" value="PKS_KR"/>
    <property type="match status" value="1"/>
</dbReference>
<reference evidence="3" key="2">
    <citation type="submission" date="2023-04" db="EMBL/GenBank/DDBJ databases">
        <authorList>
            <person name="Sun J.-Q."/>
        </authorList>
    </citation>
    <scope>NUCLEOTIDE SEQUENCE</scope>
    <source>
        <strain evidence="3">CC-YY355</strain>
    </source>
</reference>
<dbReference type="PRINTS" id="PR00080">
    <property type="entry name" value="SDRFAMILY"/>
</dbReference>
<evidence type="ECO:0000256" key="1">
    <source>
        <dbReference type="ARBA" id="ARBA00006484"/>
    </source>
</evidence>
<dbReference type="PROSITE" id="PS00061">
    <property type="entry name" value="ADH_SHORT"/>
    <property type="match status" value="1"/>
</dbReference>
<dbReference type="SUPFAM" id="SSF51735">
    <property type="entry name" value="NAD(P)-binding Rossmann-fold domains"/>
    <property type="match status" value="1"/>
</dbReference>
<dbReference type="EMBL" id="JARYGX010000009">
    <property type="protein sequence ID" value="MDH7452220.1"/>
    <property type="molecule type" value="Genomic_DNA"/>
</dbReference>
<evidence type="ECO:0000313" key="4">
    <source>
        <dbReference type="Proteomes" id="UP001160550"/>
    </source>
</evidence>
<proteinExistence type="inferred from homology"/>
<gene>
    <name evidence="3" type="ORF">QF205_03865</name>
</gene>
<dbReference type="PANTHER" id="PTHR42879:SF2">
    <property type="entry name" value="3-OXOACYL-[ACYL-CARRIER-PROTEIN] REDUCTASE FABG"/>
    <property type="match status" value="1"/>
</dbReference>
<comment type="similarity">
    <text evidence="1">Belongs to the short-chain dehydrogenases/reductases (SDR) family.</text>
</comment>
<feature type="domain" description="Ketoreductase" evidence="2">
    <location>
        <begin position="14"/>
        <end position="193"/>
    </location>
</feature>
<sequence>MTGAGPSWSGVRGKVALVTGAASGIGEAIACVLAEAGAHVVVADIDRAGAERVSDALRAEGHQASALYLDVAAIDSFGGFVASMQELAGDADILVNNAAIGGGEPFAEVTPARYDQVFSVSARGTFFLTQALLAGMKRKGGGRIVNVSSLIAARGASGNPHYAGAKAAMLGFTRAWAVELAPFGISVNAVLPGLTHTRMAYDALGDDALRARARSVPAGRLGTPCDSARCVLFLCDESMGFLTGQAISPNGGDFVGAI</sequence>
<reference evidence="3" key="1">
    <citation type="journal article" date="2007" name="Int. J. Syst. Evol. Microbiol.">
        <title>Luteimonas composti sp. nov., a moderately thermophilic bacterium isolated from food waste.</title>
        <authorList>
            <person name="Young C.C."/>
            <person name="Kampfer P."/>
            <person name="Chen W.M."/>
            <person name="Yen W.S."/>
            <person name="Arun A.B."/>
            <person name="Lai W.A."/>
            <person name="Shen F.T."/>
            <person name="Rekha P.D."/>
            <person name="Lin K.Y."/>
            <person name="Chou J.H."/>
        </authorList>
    </citation>
    <scope>NUCLEOTIDE SEQUENCE</scope>
    <source>
        <strain evidence="3">CC-YY355</strain>
    </source>
</reference>
<keyword evidence="4" id="KW-1185">Reference proteome</keyword>
<accession>A0ABT6MNQ2</accession>
<dbReference type="RefSeq" id="WP_280941421.1">
    <property type="nucleotide sequence ID" value="NZ_JARYGX010000009.1"/>
</dbReference>
<dbReference type="InterPro" id="IPR020904">
    <property type="entry name" value="Sc_DH/Rdtase_CS"/>
</dbReference>
<name>A0ABT6MNQ2_9GAMM</name>
<dbReference type="InterPro" id="IPR057326">
    <property type="entry name" value="KR_dom"/>
</dbReference>
<evidence type="ECO:0000259" key="2">
    <source>
        <dbReference type="SMART" id="SM00822"/>
    </source>
</evidence>
<dbReference type="Pfam" id="PF13561">
    <property type="entry name" value="adh_short_C2"/>
    <property type="match status" value="1"/>
</dbReference>
<dbReference type="InterPro" id="IPR036291">
    <property type="entry name" value="NAD(P)-bd_dom_sf"/>
</dbReference>
<comment type="caution">
    <text evidence="3">The sequence shown here is derived from an EMBL/GenBank/DDBJ whole genome shotgun (WGS) entry which is preliminary data.</text>
</comment>
<dbReference type="PRINTS" id="PR00081">
    <property type="entry name" value="GDHRDH"/>
</dbReference>
<dbReference type="CDD" id="cd05233">
    <property type="entry name" value="SDR_c"/>
    <property type="match status" value="1"/>
</dbReference>
<protein>
    <submittedName>
        <fullName evidence="3">SDR family NAD(P)-dependent oxidoreductase</fullName>
    </submittedName>
</protein>
<organism evidence="3 4">
    <name type="scientific">Luteimonas composti</name>
    <dbReference type="NCBI Taxonomy" id="398257"/>
    <lineage>
        <taxon>Bacteria</taxon>
        <taxon>Pseudomonadati</taxon>
        <taxon>Pseudomonadota</taxon>
        <taxon>Gammaproteobacteria</taxon>
        <taxon>Lysobacterales</taxon>
        <taxon>Lysobacteraceae</taxon>
        <taxon>Luteimonas</taxon>
    </lineage>
</organism>
<dbReference type="InterPro" id="IPR050259">
    <property type="entry name" value="SDR"/>
</dbReference>
<dbReference type="Proteomes" id="UP001160550">
    <property type="component" value="Unassembled WGS sequence"/>
</dbReference>